<dbReference type="RefSeq" id="XP_025553771.1">
    <property type="nucleotide sequence ID" value="XM_025692558.1"/>
</dbReference>
<keyword evidence="4" id="KW-1185">Reference proteome</keyword>
<dbReference type="EMBL" id="KZ824274">
    <property type="protein sequence ID" value="RAL14617.1"/>
    <property type="molecule type" value="Genomic_DNA"/>
</dbReference>
<dbReference type="PANTHER" id="PTHR31360:SF0">
    <property type="entry name" value="OIL BODY-ASSOCIATED PROTEIN 1B"/>
    <property type="match status" value="1"/>
</dbReference>
<sequence length="226" mass="25521">MSCQHNDLPGDPLTTKSRVLETGAGMVQDFAPVKNICAHLNAFHVYASDKTRCVEANHYCSHITEDLRQCLLYDSPAPNARLLGVEYMITPKLYNTLPASERKLWHTHEFEVKSGMLVMPAPRGVPSSVWEAAETAEMKDIIPLYGKTYHFWQIDRGDAVPMGAPELMLSFTSDERVKVAKPGGMAELCRERDEKFGVDWKAKREKRAELEGTELHPDADAMWEDK</sequence>
<reference evidence="3 4" key="1">
    <citation type="submission" date="2018-02" db="EMBL/GenBank/DDBJ databases">
        <title>The genomes of Aspergillus section Nigri reveals drivers in fungal speciation.</title>
        <authorList>
            <consortium name="DOE Joint Genome Institute"/>
            <person name="Vesth T.C."/>
            <person name="Nybo J."/>
            <person name="Theobald S."/>
            <person name="Brandl J."/>
            <person name="Frisvad J.C."/>
            <person name="Nielsen K.F."/>
            <person name="Lyhne E.K."/>
            <person name="Kogle M.E."/>
            <person name="Kuo A."/>
            <person name="Riley R."/>
            <person name="Clum A."/>
            <person name="Nolan M."/>
            <person name="Lipzen A."/>
            <person name="Salamov A."/>
            <person name="Henrissat B."/>
            <person name="Wiebenga A."/>
            <person name="De vries R.P."/>
            <person name="Grigoriev I.V."/>
            <person name="Mortensen U.H."/>
            <person name="Andersen M.R."/>
            <person name="Baker S.E."/>
        </authorList>
    </citation>
    <scope>NUCLEOTIDE SEQUENCE [LARGE SCALE GENOMIC DNA]</scope>
    <source>
        <strain evidence="3 4">CBS 101889</strain>
    </source>
</reference>
<dbReference type="Pfam" id="PF06884">
    <property type="entry name" value="DUF1264"/>
    <property type="match status" value="1"/>
</dbReference>
<feature type="region of interest" description="Disordered" evidence="2">
    <location>
        <begin position="207"/>
        <end position="226"/>
    </location>
</feature>
<dbReference type="STRING" id="1450537.A0A395I3S8"/>
<dbReference type="VEuPathDB" id="FungiDB:BO97DRAFT_364857"/>
<organism evidence="3 4">
    <name type="scientific">Aspergillus homomorphus (strain CBS 101889)</name>
    <dbReference type="NCBI Taxonomy" id="1450537"/>
    <lineage>
        <taxon>Eukaryota</taxon>
        <taxon>Fungi</taxon>
        <taxon>Dikarya</taxon>
        <taxon>Ascomycota</taxon>
        <taxon>Pezizomycotina</taxon>
        <taxon>Eurotiomycetes</taxon>
        <taxon>Eurotiomycetidae</taxon>
        <taxon>Eurotiales</taxon>
        <taxon>Aspergillaceae</taxon>
        <taxon>Aspergillus</taxon>
        <taxon>Aspergillus subgen. Circumdati</taxon>
    </lineage>
</organism>
<evidence type="ECO:0000313" key="3">
    <source>
        <dbReference type="EMBL" id="RAL14617.1"/>
    </source>
</evidence>
<evidence type="ECO:0000256" key="1">
    <source>
        <dbReference type="ARBA" id="ARBA00009740"/>
    </source>
</evidence>
<proteinExistence type="inferred from homology"/>
<dbReference type="OrthoDB" id="1901244at2759"/>
<dbReference type="Proteomes" id="UP000248961">
    <property type="component" value="Unassembled WGS sequence"/>
</dbReference>
<evidence type="ECO:0000256" key="2">
    <source>
        <dbReference type="SAM" id="MobiDB-lite"/>
    </source>
</evidence>
<dbReference type="AlphaFoldDB" id="A0A395I3S8"/>
<protein>
    <submittedName>
        <fullName evidence="3">DUF1264-domain-containing protein</fullName>
    </submittedName>
</protein>
<dbReference type="InterPro" id="IPR010686">
    <property type="entry name" value="OBAP-like"/>
</dbReference>
<name>A0A395I3S8_ASPHC</name>
<gene>
    <name evidence="3" type="ORF">BO97DRAFT_364857</name>
</gene>
<dbReference type="GeneID" id="37196847"/>
<evidence type="ECO:0000313" key="4">
    <source>
        <dbReference type="Proteomes" id="UP000248961"/>
    </source>
</evidence>
<accession>A0A395I3S8</accession>
<comment type="similarity">
    <text evidence="1">Belongs to the OBAP family.</text>
</comment>
<dbReference type="PANTHER" id="PTHR31360">
    <property type="match status" value="1"/>
</dbReference>